<keyword evidence="3" id="KW-1185">Reference proteome</keyword>
<evidence type="ECO:0000256" key="1">
    <source>
        <dbReference type="SAM" id="MobiDB-lite"/>
    </source>
</evidence>
<protein>
    <submittedName>
        <fullName evidence="2">Uncharacterized protein</fullName>
    </submittedName>
</protein>
<proteinExistence type="predicted"/>
<dbReference type="RefSeq" id="WP_378247222.1">
    <property type="nucleotide sequence ID" value="NZ_JBHRWK010000137.1"/>
</dbReference>
<gene>
    <name evidence="2" type="ORF">ACFOSH_42490</name>
</gene>
<feature type="compositionally biased region" description="Low complexity" evidence="1">
    <location>
        <begin position="9"/>
        <end position="27"/>
    </location>
</feature>
<evidence type="ECO:0000313" key="2">
    <source>
        <dbReference type="EMBL" id="MFC3456135.1"/>
    </source>
</evidence>
<comment type="caution">
    <text evidence="2">The sequence shown here is derived from an EMBL/GenBank/DDBJ whole genome shotgun (WGS) entry which is preliminary data.</text>
</comment>
<organism evidence="2 3">
    <name type="scientific">Amycolatopsis speibonae</name>
    <dbReference type="NCBI Taxonomy" id="1450224"/>
    <lineage>
        <taxon>Bacteria</taxon>
        <taxon>Bacillati</taxon>
        <taxon>Actinomycetota</taxon>
        <taxon>Actinomycetes</taxon>
        <taxon>Pseudonocardiales</taxon>
        <taxon>Pseudonocardiaceae</taxon>
        <taxon>Amycolatopsis</taxon>
    </lineage>
</organism>
<accession>A0ABV7PC14</accession>
<dbReference type="Proteomes" id="UP001595645">
    <property type="component" value="Unassembled WGS sequence"/>
</dbReference>
<feature type="region of interest" description="Disordered" evidence="1">
    <location>
        <begin position="1"/>
        <end position="47"/>
    </location>
</feature>
<feature type="non-terminal residue" evidence="2">
    <location>
        <position position="157"/>
    </location>
</feature>
<reference evidence="3" key="1">
    <citation type="journal article" date="2019" name="Int. J. Syst. Evol. Microbiol.">
        <title>The Global Catalogue of Microorganisms (GCM) 10K type strain sequencing project: providing services to taxonomists for standard genome sequencing and annotation.</title>
        <authorList>
            <consortium name="The Broad Institute Genomics Platform"/>
            <consortium name="The Broad Institute Genome Sequencing Center for Infectious Disease"/>
            <person name="Wu L."/>
            <person name="Ma J."/>
        </authorList>
    </citation>
    <scope>NUCLEOTIDE SEQUENCE [LARGE SCALE GENOMIC DNA]</scope>
    <source>
        <strain evidence="3">CGMCC 4.7676</strain>
    </source>
</reference>
<dbReference type="EMBL" id="JBHRWK010000137">
    <property type="protein sequence ID" value="MFC3456135.1"/>
    <property type="molecule type" value="Genomic_DNA"/>
</dbReference>
<sequence length="157" mass="16902">MAGAGPSDAPAEVPAGEAPWGAGPGEDASLEGYLKKNRSNPASPAGLATPTELQDWVRDLHAAAVDVTGLRVPAPVVAGLSGGQIDVKKAQDLTDTHAKIEPRLEQVRDLMPEWVMNFRPDEEVLHEGEWNKYDDLLLLLQAKKDWLPVNISLVPGR</sequence>
<name>A0ABV7PC14_9PSEU</name>
<evidence type="ECO:0000313" key="3">
    <source>
        <dbReference type="Proteomes" id="UP001595645"/>
    </source>
</evidence>